<keyword evidence="1" id="KW-0328">Glycosyltransferase</keyword>
<keyword evidence="2" id="KW-0808">Transferase</keyword>
<dbReference type="PANTHER" id="PTHR45947">
    <property type="entry name" value="SULFOQUINOVOSYL TRANSFERASE SQD2"/>
    <property type="match status" value="1"/>
</dbReference>
<evidence type="ECO:0000256" key="2">
    <source>
        <dbReference type="ARBA" id="ARBA00022679"/>
    </source>
</evidence>
<evidence type="ECO:0000256" key="1">
    <source>
        <dbReference type="ARBA" id="ARBA00022676"/>
    </source>
</evidence>
<dbReference type="CDD" id="cd03801">
    <property type="entry name" value="GT4_PimA-like"/>
    <property type="match status" value="1"/>
</dbReference>
<protein>
    <submittedName>
        <fullName evidence="5">Glycosyltransferase family 4 protein</fullName>
    </submittedName>
</protein>
<dbReference type="InterPro" id="IPR028098">
    <property type="entry name" value="Glyco_trans_4-like_N"/>
</dbReference>
<dbReference type="InterPro" id="IPR050194">
    <property type="entry name" value="Glycosyltransferase_grp1"/>
</dbReference>
<proteinExistence type="predicted"/>
<dbReference type="Gene3D" id="3.40.50.2000">
    <property type="entry name" value="Glycogen Phosphorylase B"/>
    <property type="match status" value="2"/>
</dbReference>
<evidence type="ECO:0000313" key="5">
    <source>
        <dbReference type="EMBL" id="MBS2549194.1"/>
    </source>
</evidence>
<evidence type="ECO:0000259" key="4">
    <source>
        <dbReference type="Pfam" id="PF13439"/>
    </source>
</evidence>
<dbReference type="Pfam" id="PF13439">
    <property type="entry name" value="Glyco_transf_4"/>
    <property type="match status" value="1"/>
</dbReference>
<dbReference type="InterPro" id="IPR001296">
    <property type="entry name" value="Glyco_trans_1"/>
</dbReference>
<comment type="caution">
    <text evidence="5">The sequence shown here is derived from an EMBL/GenBank/DDBJ whole genome shotgun (WGS) entry which is preliminary data.</text>
</comment>
<feature type="domain" description="Glycosyltransferase subfamily 4-like N-terminal" evidence="4">
    <location>
        <begin position="17"/>
        <end position="180"/>
    </location>
</feature>
<accession>A0ABS5KT58</accession>
<reference evidence="5 6" key="1">
    <citation type="submission" date="2020-02" db="EMBL/GenBank/DDBJ databases">
        <title>Acidophilic actinobacteria isolated from forest soil.</title>
        <authorList>
            <person name="Golinska P."/>
        </authorList>
    </citation>
    <scope>NUCLEOTIDE SEQUENCE [LARGE SCALE GENOMIC DNA]</scope>
    <source>
        <strain evidence="5 6">NL8</strain>
    </source>
</reference>
<dbReference type="Proteomes" id="UP000730482">
    <property type="component" value="Unassembled WGS sequence"/>
</dbReference>
<evidence type="ECO:0000313" key="6">
    <source>
        <dbReference type="Proteomes" id="UP000730482"/>
    </source>
</evidence>
<dbReference type="EMBL" id="JAAFYZ010000065">
    <property type="protein sequence ID" value="MBS2549194.1"/>
    <property type="molecule type" value="Genomic_DNA"/>
</dbReference>
<organism evidence="5 6">
    <name type="scientific">Catenulispora pinistramenti</name>
    <dbReference type="NCBI Taxonomy" id="2705254"/>
    <lineage>
        <taxon>Bacteria</taxon>
        <taxon>Bacillati</taxon>
        <taxon>Actinomycetota</taxon>
        <taxon>Actinomycetes</taxon>
        <taxon>Catenulisporales</taxon>
        <taxon>Catenulisporaceae</taxon>
        <taxon>Catenulispora</taxon>
    </lineage>
</organism>
<dbReference type="PANTHER" id="PTHR45947:SF3">
    <property type="entry name" value="SULFOQUINOVOSYL TRANSFERASE SQD2"/>
    <property type="match status" value="1"/>
</dbReference>
<name>A0ABS5KT58_9ACTN</name>
<sequence length="401" mass="43655">MHLAILNWRDPWQQTAGGAEAFAYEVARGFVERGDTVDFLTSREPGQPRRELRDGIRWLRRGGRWSVYPAVLAHLIRVRLCGPAYDFVIDCQNGIPFFSPLALSRRRTGLALVVHHVHDEQFGTHFSRPLAALGRWLEGPAARRVYRRHQAVAVSESTIAAMRTRLRWTGPIVLVPNGVTREGFPASSLTPALTLALRPAPPSALPTAPPLAPPRLVAVGRLVRHKRLEHIVHLADDLAETWPGIEVHIVGRGPDEPRIRAAASLLRHAARVHIHGHLPAEAKNALVATSALHLSASQGEGWGLSVLEAAALGVPTVAYDVDGLRDAIRDGVTGWLVAPGATLADTVSSALKELDADPALASEMRSSCIAWAAEFDWDRTRNAMAQLAVRNSRSPGTRTIA</sequence>
<gene>
    <name evidence="5" type="ORF">KGQ19_20215</name>
</gene>
<dbReference type="SUPFAM" id="SSF53756">
    <property type="entry name" value="UDP-Glycosyltransferase/glycogen phosphorylase"/>
    <property type="match status" value="1"/>
</dbReference>
<dbReference type="Pfam" id="PF00534">
    <property type="entry name" value="Glycos_transf_1"/>
    <property type="match status" value="1"/>
</dbReference>
<feature type="domain" description="Glycosyl transferase family 1" evidence="3">
    <location>
        <begin position="213"/>
        <end position="353"/>
    </location>
</feature>
<dbReference type="RefSeq" id="WP_212010755.1">
    <property type="nucleotide sequence ID" value="NZ_JAAFYZ010000065.1"/>
</dbReference>
<keyword evidence="6" id="KW-1185">Reference proteome</keyword>
<evidence type="ECO:0000259" key="3">
    <source>
        <dbReference type="Pfam" id="PF00534"/>
    </source>
</evidence>